<dbReference type="Gene3D" id="3.90.1150.10">
    <property type="entry name" value="Aspartate Aminotransferase, domain 1"/>
    <property type="match status" value="1"/>
</dbReference>
<dbReference type="Proteomes" id="UP000799302">
    <property type="component" value="Unassembled WGS sequence"/>
</dbReference>
<feature type="domain" description="Aromatic amino acid beta-eliminating lyase/threonine aldolase" evidence="6">
    <location>
        <begin position="20"/>
        <end position="304"/>
    </location>
</feature>
<dbReference type="PANTHER" id="PTHR48097:SF9">
    <property type="entry name" value="L-THREONINE ALDOLASE"/>
    <property type="match status" value="1"/>
</dbReference>
<dbReference type="InterPro" id="IPR015422">
    <property type="entry name" value="PyrdxlP-dep_Trfase_small"/>
</dbReference>
<evidence type="ECO:0000313" key="8">
    <source>
        <dbReference type="Proteomes" id="UP000799302"/>
    </source>
</evidence>
<evidence type="ECO:0000256" key="1">
    <source>
        <dbReference type="ARBA" id="ARBA00001933"/>
    </source>
</evidence>
<dbReference type="InterPro" id="IPR015421">
    <property type="entry name" value="PyrdxlP-dep_Trfase_major"/>
</dbReference>
<dbReference type="NCBIfam" id="NF041359">
    <property type="entry name" value="GntG_guanitoxin"/>
    <property type="match status" value="1"/>
</dbReference>
<evidence type="ECO:0000256" key="3">
    <source>
        <dbReference type="ARBA" id="ARBA00022898"/>
    </source>
</evidence>
<keyword evidence="8" id="KW-1185">Reference proteome</keyword>
<gene>
    <name evidence="7" type="ORF">BT63DRAFT_445307</name>
</gene>
<protein>
    <submittedName>
        <fullName evidence="7">L-allo-threonine aldolase</fullName>
    </submittedName>
</protein>
<organism evidence="7 8">
    <name type="scientific">Microthyrium microscopicum</name>
    <dbReference type="NCBI Taxonomy" id="703497"/>
    <lineage>
        <taxon>Eukaryota</taxon>
        <taxon>Fungi</taxon>
        <taxon>Dikarya</taxon>
        <taxon>Ascomycota</taxon>
        <taxon>Pezizomycotina</taxon>
        <taxon>Dothideomycetes</taxon>
        <taxon>Dothideomycetes incertae sedis</taxon>
        <taxon>Microthyriales</taxon>
        <taxon>Microthyriaceae</taxon>
        <taxon>Microthyrium</taxon>
    </lineage>
</organism>
<dbReference type="GO" id="GO:0006545">
    <property type="term" value="P:glycine biosynthetic process"/>
    <property type="evidence" value="ECO:0007669"/>
    <property type="project" value="TreeGrafter"/>
</dbReference>
<name>A0A6A6UWP0_9PEZI</name>
<evidence type="ECO:0000256" key="5">
    <source>
        <dbReference type="PIRSR" id="PIRSR017617-1"/>
    </source>
</evidence>
<dbReference type="PANTHER" id="PTHR48097">
    <property type="entry name" value="L-THREONINE ALDOLASE-RELATED"/>
    <property type="match status" value="1"/>
</dbReference>
<dbReference type="InterPro" id="IPR001597">
    <property type="entry name" value="ArAA_b-elim_lyase/Thr_aldolase"/>
</dbReference>
<keyword evidence="3" id="KW-0663">Pyridoxal phosphate</keyword>
<dbReference type="GO" id="GO:0005829">
    <property type="term" value="C:cytosol"/>
    <property type="evidence" value="ECO:0007669"/>
    <property type="project" value="TreeGrafter"/>
</dbReference>
<comment type="similarity">
    <text evidence="2">Belongs to the threonine aldolase family.</text>
</comment>
<dbReference type="Pfam" id="PF01212">
    <property type="entry name" value="Beta_elim_lyase"/>
    <property type="match status" value="1"/>
</dbReference>
<dbReference type="AlphaFoldDB" id="A0A6A6UWP0"/>
<keyword evidence="4" id="KW-0456">Lyase</keyword>
<accession>A0A6A6UWP0</accession>
<dbReference type="SUPFAM" id="SSF53383">
    <property type="entry name" value="PLP-dependent transferases"/>
    <property type="match status" value="1"/>
</dbReference>
<reference evidence="7" key="1">
    <citation type="journal article" date="2020" name="Stud. Mycol.">
        <title>101 Dothideomycetes genomes: a test case for predicting lifestyles and emergence of pathogens.</title>
        <authorList>
            <person name="Haridas S."/>
            <person name="Albert R."/>
            <person name="Binder M."/>
            <person name="Bloem J."/>
            <person name="Labutti K."/>
            <person name="Salamov A."/>
            <person name="Andreopoulos B."/>
            <person name="Baker S."/>
            <person name="Barry K."/>
            <person name="Bills G."/>
            <person name="Bluhm B."/>
            <person name="Cannon C."/>
            <person name="Castanera R."/>
            <person name="Culley D."/>
            <person name="Daum C."/>
            <person name="Ezra D."/>
            <person name="Gonzalez J."/>
            <person name="Henrissat B."/>
            <person name="Kuo A."/>
            <person name="Liang C."/>
            <person name="Lipzen A."/>
            <person name="Lutzoni F."/>
            <person name="Magnuson J."/>
            <person name="Mondo S."/>
            <person name="Nolan M."/>
            <person name="Ohm R."/>
            <person name="Pangilinan J."/>
            <person name="Park H.-J."/>
            <person name="Ramirez L."/>
            <person name="Alfaro M."/>
            <person name="Sun H."/>
            <person name="Tritt A."/>
            <person name="Yoshinaga Y."/>
            <person name="Zwiers L.-H."/>
            <person name="Turgeon B."/>
            <person name="Goodwin S."/>
            <person name="Spatafora J."/>
            <person name="Crous P."/>
            <person name="Grigoriev I."/>
        </authorList>
    </citation>
    <scope>NUCLEOTIDE SEQUENCE</scope>
    <source>
        <strain evidence="7">CBS 115976</strain>
    </source>
</reference>
<dbReference type="OrthoDB" id="10261951at2759"/>
<feature type="modified residue" description="N6-(pyridoxal phosphate)lysine" evidence="5">
    <location>
        <position position="216"/>
    </location>
</feature>
<proteinExistence type="inferred from homology"/>
<dbReference type="InterPro" id="IPR023603">
    <property type="entry name" value="Low_specificity_L-TA-like"/>
</dbReference>
<dbReference type="InterPro" id="IPR015424">
    <property type="entry name" value="PyrdxlP-dep_Trfase"/>
</dbReference>
<dbReference type="GO" id="GO:0008732">
    <property type="term" value="F:L-allo-threonine aldolase activity"/>
    <property type="evidence" value="ECO:0007669"/>
    <property type="project" value="TreeGrafter"/>
</dbReference>
<dbReference type="FunFam" id="3.40.640.10:FF:000030">
    <property type="entry name" value="Low-specificity L-threonine aldolase"/>
    <property type="match status" value="1"/>
</dbReference>
<comment type="cofactor">
    <cofactor evidence="1">
        <name>pyridoxal 5'-phosphate</name>
        <dbReference type="ChEBI" id="CHEBI:597326"/>
    </cofactor>
</comment>
<evidence type="ECO:0000313" key="7">
    <source>
        <dbReference type="EMBL" id="KAF2675488.1"/>
    </source>
</evidence>
<dbReference type="GO" id="GO:0006567">
    <property type="term" value="P:L-threonine catabolic process"/>
    <property type="evidence" value="ECO:0007669"/>
    <property type="project" value="TreeGrafter"/>
</dbReference>
<evidence type="ECO:0000259" key="6">
    <source>
        <dbReference type="Pfam" id="PF01212"/>
    </source>
</evidence>
<dbReference type="PIRSF" id="PIRSF017617">
    <property type="entry name" value="Thr_aldolase"/>
    <property type="match status" value="1"/>
</dbReference>
<sequence>MSWIAAVVRNVDSPENRKFDFRSDVVTTPTLSMLQAIQQTTLLDDVYQEDTTTQELEAFIAKITNHEASLFVLSGTMGNQVAMRTHLGAPPHSIICDHRAHVALYEAGGAASLCGAYIKTLVPKNGHHLTLEDIQANAVLDDDVHGCPTKVISLENTINGTVIPLDECRRISKWAREHEIIVHLDGARLWEAVAAGAGSLLDYAACFNSMSLCFSKGLGAPIGSVLVGNRAFIKRARWVRKMFGGGLRQAGVVSSAARVAVEETFLGGQLKAGHEKAQKLGEYWEGLGGKLKEAVETNMVWIDIESMEIPTQTLISTAEKHSIRVSGGRFVIHYQISDEAIRRLQEVMKEIIIK</sequence>
<dbReference type="EMBL" id="MU004230">
    <property type="protein sequence ID" value="KAF2675488.1"/>
    <property type="molecule type" value="Genomic_DNA"/>
</dbReference>
<evidence type="ECO:0000256" key="2">
    <source>
        <dbReference type="ARBA" id="ARBA00006966"/>
    </source>
</evidence>
<evidence type="ECO:0000256" key="4">
    <source>
        <dbReference type="ARBA" id="ARBA00023239"/>
    </source>
</evidence>
<dbReference type="Gene3D" id="3.40.640.10">
    <property type="entry name" value="Type I PLP-dependent aspartate aminotransferase-like (Major domain)"/>
    <property type="match status" value="1"/>
</dbReference>
<dbReference type="CDD" id="cd06502">
    <property type="entry name" value="TA_like"/>
    <property type="match status" value="1"/>
</dbReference>